<dbReference type="Pfam" id="PF13426">
    <property type="entry name" value="PAS_9"/>
    <property type="match status" value="2"/>
</dbReference>
<dbReference type="Gene3D" id="3.30.450.20">
    <property type="entry name" value="PAS domain"/>
    <property type="match status" value="2"/>
</dbReference>
<keyword evidence="3" id="KW-0285">Flavoprotein</keyword>
<dbReference type="OrthoDB" id="537316at2759"/>
<dbReference type="AlphaFoldDB" id="A0A9D4TMV3"/>
<feature type="domain" description="PAS" evidence="7">
    <location>
        <begin position="81"/>
        <end position="108"/>
    </location>
</feature>
<dbReference type="InterPro" id="IPR035965">
    <property type="entry name" value="PAS-like_dom_sf"/>
</dbReference>
<keyword evidence="1" id="KW-0675">Receptor</keyword>
<keyword evidence="9" id="KW-1185">Reference proteome</keyword>
<feature type="compositionally biased region" description="Pro residues" evidence="6">
    <location>
        <begin position="1"/>
        <end position="10"/>
    </location>
</feature>
<dbReference type="SUPFAM" id="SSF55785">
    <property type="entry name" value="PYP-like sensor domain (PAS domain)"/>
    <property type="match status" value="2"/>
</dbReference>
<evidence type="ECO:0000256" key="2">
    <source>
        <dbReference type="ARBA" id="ARBA00022606"/>
    </source>
</evidence>
<reference evidence="8" key="1">
    <citation type="journal article" date="2019" name="Plant J.">
        <title>Chlorella vulgaris genome assembly and annotation reveals the molecular basis for metabolic acclimation to high light conditions.</title>
        <authorList>
            <person name="Cecchin M."/>
            <person name="Marcolungo L."/>
            <person name="Rossato M."/>
            <person name="Girolomoni L."/>
            <person name="Cosentino E."/>
            <person name="Cuine S."/>
            <person name="Li-Beisson Y."/>
            <person name="Delledonne M."/>
            <person name="Ballottari M."/>
        </authorList>
    </citation>
    <scope>NUCLEOTIDE SEQUENCE</scope>
    <source>
        <strain evidence="8">211/11P</strain>
    </source>
</reference>
<dbReference type="CDD" id="cd00130">
    <property type="entry name" value="PAS"/>
    <property type="match status" value="2"/>
</dbReference>
<keyword evidence="4" id="KW-0288">FMN</keyword>
<keyword evidence="2" id="KW-0716">Sensory transduction</keyword>
<feature type="compositionally biased region" description="Acidic residues" evidence="6">
    <location>
        <begin position="353"/>
        <end position="365"/>
    </location>
</feature>
<dbReference type="Proteomes" id="UP001055712">
    <property type="component" value="Unassembled WGS sequence"/>
</dbReference>
<dbReference type="PANTHER" id="PTHR47429">
    <property type="entry name" value="PROTEIN TWIN LOV 1"/>
    <property type="match status" value="1"/>
</dbReference>
<evidence type="ECO:0000256" key="4">
    <source>
        <dbReference type="ARBA" id="ARBA00022643"/>
    </source>
</evidence>
<dbReference type="SMART" id="SM00091">
    <property type="entry name" value="PAS"/>
    <property type="match status" value="2"/>
</dbReference>
<proteinExistence type="predicted"/>
<evidence type="ECO:0000313" key="8">
    <source>
        <dbReference type="EMBL" id="KAI3429692.1"/>
    </source>
</evidence>
<evidence type="ECO:0000256" key="3">
    <source>
        <dbReference type="ARBA" id="ARBA00022630"/>
    </source>
</evidence>
<dbReference type="NCBIfam" id="TIGR00229">
    <property type="entry name" value="sensory_box"/>
    <property type="match status" value="2"/>
</dbReference>
<dbReference type="GO" id="GO:0005634">
    <property type="term" value="C:nucleus"/>
    <property type="evidence" value="ECO:0007669"/>
    <property type="project" value="TreeGrafter"/>
</dbReference>
<dbReference type="SMART" id="SM00086">
    <property type="entry name" value="PAC"/>
    <property type="match status" value="2"/>
</dbReference>
<evidence type="ECO:0000313" key="9">
    <source>
        <dbReference type="Proteomes" id="UP001055712"/>
    </source>
</evidence>
<dbReference type="InterPro" id="IPR001610">
    <property type="entry name" value="PAC"/>
</dbReference>
<dbReference type="PANTHER" id="PTHR47429:SF2">
    <property type="entry name" value="PROTEIN TWIN LOV 1"/>
    <property type="match status" value="1"/>
</dbReference>
<comment type="caution">
    <text evidence="8">The sequence shown here is derived from an EMBL/GenBank/DDBJ whole genome shotgun (WGS) entry which is preliminary data.</text>
</comment>
<evidence type="ECO:0000259" key="7">
    <source>
        <dbReference type="PROSITE" id="PS50112"/>
    </source>
</evidence>
<dbReference type="GO" id="GO:0009881">
    <property type="term" value="F:photoreceptor activity"/>
    <property type="evidence" value="ECO:0007669"/>
    <property type="project" value="UniProtKB-KW"/>
</dbReference>
<keyword evidence="5" id="KW-0157">Chromophore</keyword>
<reference evidence="8" key="2">
    <citation type="submission" date="2020-11" db="EMBL/GenBank/DDBJ databases">
        <authorList>
            <person name="Cecchin M."/>
            <person name="Marcolungo L."/>
            <person name="Rossato M."/>
            <person name="Girolomoni L."/>
            <person name="Cosentino E."/>
            <person name="Cuine S."/>
            <person name="Li-Beisson Y."/>
            <person name="Delledonne M."/>
            <person name="Ballottari M."/>
        </authorList>
    </citation>
    <scope>NUCLEOTIDE SEQUENCE</scope>
    <source>
        <strain evidence="8">211/11P</strain>
        <tissue evidence="8">Whole cell</tissue>
    </source>
</reference>
<protein>
    <recommendedName>
        <fullName evidence="7">PAS domain-containing protein</fullName>
    </recommendedName>
</protein>
<dbReference type="EMBL" id="SIDB01000008">
    <property type="protein sequence ID" value="KAI3429692.1"/>
    <property type="molecule type" value="Genomic_DNA"/>
</dbReference>
<dbReference type="PROSITE" id="PS50112">
    <property type="entry name" value="PAS"/>
    <property type="match status" value="2"/>
</dbReference>
<organism evidence="8 9">
    <name type="scientific">Chlorella vulgaris</name>
    <name type="common">Green alga</name>
    <dbReference type="NCBI Taxonomy" id="3077"/>
    <lineage>
        <taxon>Eukaryota</taxon>
        <taxon>Viridiplantae</taxon>
        <taxon>Chlorophyta</taxon>
        <taxon>core chlorophytes</taxon>
        <taxon>Trebouxiophyceae</taxon>
        <taxon>Chlorellales</taxon>
        <taxon>Chlorellaceae</taxon>
        <taxon>Chlorella clade</taxon>
        <taxon>Chlorella</taxon>
    </lineage>
</organism>
<feature type="region of interest" description="Disordered" evidence="6">
    <location>
        <begin position="1"/>
        <end position="43"/>
    </location>
</feature>
<dbReference type="InterPro" id="IPR000014">
    <property type="entry name" value="PAS"/>
</dbReference>
<sequence length="424" mass="45452">MMPPLPPPSPAAHGTAPPLPPRSGGTQRQRPRPPFGLLGKGMPSAAAESSQKAALAEVSAAFGQLLQDLHFSFVISCARSDSDCPIVYASNNFFSCTGYSPAEVLGRNCRFLQGPATSHHSVMEIRDAIREERPCSVCLLNYRKDKTPFWNFFRLQPIHAPCGNVQWFVGVQADVTRLVEAGGGAPLAALEANGEEIAASIAARLASHQQELTEADRTRKCAVSSAVPSSLVAALSRVQDNFVLSDPSLPDCPIVYASPAFLQLTGYCCSEVVGRNCRFLQGPATDPAVVQQLRDGLAASPPRPVTVTLLNYRKADASGHQEPFWNSLHIAPLRDADGKVQFYVGVQMPITDDGQEGSDSEEEAEHLDTPPTHESSLLAAPAADPVVLLRQKGVVGSLRVATRALAQHGLRRAAQYQHAPCREA</sequence>
<evidence type="ECO:0000256" key="1">
    <source>
        <dbReference type="ARBA" id="ARBA00022543"/>
    </source>
</evidence>
<evidence type="ECO:0000256" key="6">
    <source>
        <dbReference type="SAM" id="MobiDB-lite"/>
    </source>
</evidence>
<evidence type="ECO:0000256" key="5">
    <source>
        <dbReference type="ARBA" id="ARBA00022991"/>
    </source>
</evidence>
<keyword evidence="1" id="KW-0600">Photoreceptor protein</keyword>
<feature type="region of interest" description="Disordered" evidence="6">
    <location>
        <begin position="351"/>
        <end position="378"/>
    </location>
</feature>
<gene>
    <name evidence="8" type="ORF">D9Q98_005777</name>
</gene>
<dbReference type="GO" id="GO:0009637">
    <property type="term" value="P:response to blue light"/>
    <property type="evidence" value="ECO:0007669"/>
    <property type="project" value="UniProtKB-ARBA"/>
</dbReference>
<feature type="domain" description="PAS" evidence="7">
    <location>
        <begin position="227"/>
        <end position="300"/>
    </location>
</feature>
<name>A0A9D4TMV3_CHLVU</name>
<accession>A0A9D4TMV3</accession>